<dbReference type="RefSeq" id="WP_385940293.1">
    <property type="nucleotide sequence ID" value="NZ_JBHSOZ010000003.1"/>
</dbReference>
<sequence length="194" mass="22695">MSAQKIKEAALRSFAQYGFEGASLAVIADETGLKKQSIYAHFEGKDDLFLQTLKSAAEKELQKLEVFLQSHFEEPLHDFLYKVLLNYIDRYRNDCNMKFWLRVSFFPPSHLHHTVIDYVNKHIAKVDLLFFDRFLKAVETNEVRYQDIESMTMAFSALIDSICVELVYGSKERTEKKLEASWRIYWNGIADNFS</sequence>
<dbReference type="Pfam" id="PF00440">
    <property type="entry name" value="TetR_N"/>
    <property type="match status" value="1"/>
</dbReference>
<dbReference type="InterPro" id="IPR001647">
    <property type="entry name" value="HTH_TetR"/>
</dbReference>
<dbReference type="PRINTS" id="PR00455">
    <property type="entry name" value="HTHTETR"/>
</dbReference>
<dbReference type="SUPFAM" id="SSF46689">
    <property type="entry name" value="Homeodomain-like"/>
    <property type="match status" value="1"/>
</dbReference>
<comment type="caution">
    <text evidence="6">The sequence shown here is derived from an EMBL/GenBank/DDBJ whole genome shotgun (WGS) entry which is preliminary data.</text>
</comment>
<gene>
    <name evidence="6" type="ORF">ACFPU1_09150</name>
</gene>
<evidence type="ECO:0000256" key="4">
    <source>
        <dbReference type="PROSITE-ProRule" id="PRU00335"/>
    </source>
</evidence>
<dbReference type="Gene3D" id="1.10.10.60">
    <property type="entry name" value="Homeodomain-like"/>
    <property type="match status" value="1"/>
</dbReference>
<keyword evidence="7" id="KW-1185">Reference proteome</keyword>
<evidence type="ECO:0000313" key="6">
    <source>
        <dbReference type="EMBL" id="MFC5712948.1"/>
    </source>
</evidence>
<dbReference type="SUPFAM" id="SSF48498">
    <property type="entry name" value="Tetracyclin repressor-like, C-terminal domain"/>
    <property type="match status" value="1"/>
</dbReference>
<evidence type="ECO:0000313" key="7">
    <source>
        <dbReference type="Proteomes" id="UP001596142"/>
    </source>
</evidence>
<feature type="domain" description="HTH tetR-type" evidence="5">
    <location>
        <begin position="1"/>
        <end position="60"/>
    </location>
</feature>
<dbReference type="InterPro" id="IPR009057">
    <property type="entry name" value="Homeodomain-like_sf"/>
</dbReference>
<organism evidence="6 7">
    <name type="scientific">Thalassorhabdus alkalitolerans</name>
    <dbReference type="NCBI Taxonomy" id="2282697"/>
    <lineage>
        <taxon>Bacteria</taxon>
        <taxon>Bacillati</taxon>
        <taxon>Bacillota</taxon>
        <taxon>Bacilli</taxon>
        <taxon>Bacillales</taxon>
        <taxon>Bacillaceae</taxon>
        <taxon>Thalassorhabdus</taxon>
    </lineage>
</organism>
<dbReference type="PROSITE" id="PS50977">
    <property type="entry name" value="HTH_TETR_2"/>
    <property type="match status" value="1"/>
</dbReference>
<dbReference type="EMBL" id="JBHSOZ010000003">
    <property type="protein sequence ID" value="MFC5712948.1"/>
    <property type="molecule type" value="Genomic_DNA"/>
</dbReference>
<keyword evidence="1" id="KW-0805">Transcription regulation</keyword>
<dbReference type="InterPro" id="IPR036271">
    <property type="entry name" value="Tet_transcr_reg_TetR-rel_C_sf"/>
</dbReference>
<evidence type="ECO:0000259" key="5">
    <source>
        <dbReference type="PROSITE" id="PS50977"/>
    </source>
</evidence>
<name>A0ABW0YQX6_9BACI</name>
<feature type="DNA-binding region" description="H-T-H motif" evidence="4">
    <location>
        <begin position="23"/>
        <end position="42"/>
    </location>
</feature>
<dbReference type="Proteomes" id="UP001596142">
    <property type="component" value="Unassembled WGS sequence"/>
</dbReference>
<accession>A0ABW0YQX6</accession>
<evidence type="ECO:0000256" key="3">
    <source>
        <dbReference type="ARBA" id="ARBA00023163"/>
    </source>
</evidence>
<dbReference type="Gene3D" id="1.10.357.10">
    <property type="entry name" value="Tetracycline Repressor, domain 2"/>
    <property type="match status" value="1"/>
</dbReference>
<evidence type="ECO:0000256" key="1">
    <source>
        <dbReference type="ARBA" id="ARBA00023015"/>
    </source>
</evidence>
<keyword evidence="3" id="KW-0804">Transcription</keyword>
<reference evidence="7" key="1">
    <citation type="journal article" date="2019" name="Int. J. Syst. Evol. Microbiol.">
        <title>The Global Catalogue of Microorganisms (GCM) 10K type strain sequencing project: providing services to taxonomists for standard genome sequencing and annotation.</title>
        <authorList>
            <consortium name="The Broad Institute Genomics Platform"/>
            <consortium name="The Broad Institute Genome Sequencing Center for Infectious Disease"/>
            <person name="Wu L."/>
            <person name="Ma J."/>
        </authorList>
    </citation>
    <scope>NUCLEOTIDE SEQUENCE [LARGE SCALE GENOMIC DNA]</scope>
    <source>
        <strain evidence="7">CECT 7184</strain>
    </source>
</reference>
<dbReference type="PANTHER" id="PTHR47506:SF6">
    <property type="entry name" value="HTH-TYPE TRANSCRIPTIONAL REPRESSOR NEMR"/>
    <property type="match status" value="1"/>
</dbReference>
<protein>
    <submittedName>
        <fullName evidence="6">TetR/AcrR family transcriptional regulator</fullName>
    </submittedName>
</protein>
<dbReference type="PANTHER" id="PTHR47506">
    <property type="entry name" value="TRANSCRIPTIONAL REGULATORY PROTEIN"/>
    <property type="match status" value="1"/>
</dbReference>
<proteinExistence type="predicted"/>
<evidence type="ECO:0000256" key="2">
    <source>
        <dbReference type="ARBA" id="ARBA00023125"/>
    </source>
</evidence>
<keyword evidence="2 4" id="KW-0238">DNA-binding</keyword>